<proteinExistence type="predicted"/>
<comment type="caution">
    <text evidence="3">The sequence shown here is derived from an EMBL/GenBank/DDBJ whole genome shotgun (WGS) entry which is preliminary data.</text>
</comment>
<reference evidence="4 5" key="1">
    <citation type="submission" date="2019-09" db="EMBL/GenBank/DDBJ databases">
        <authorList>
            <person name="Feng G."/>
        </authorList>
    </citation>
    <scope>NUCLEOTIDE SEQUENCE [LARGE SCALE GENOMIC DNA]</scope>
    <source>
        <strain evidence="3 4">KACC 19283</strain>
        <strain evidence="2 5">KACC 19284</strain>
    </source>
</reference>
<dbReference type="Proteomes" id="UP000325933">
    <property type="component" value="Unassembled WGS sequence"/>
</dbReference>
<dbReference type="EMBL" id="VYQB01000013">
    <property type="protein sequence ID" value="KAA9014241.1"/>
    <property type="molecule type" value="Genomic_DNA"/>
</dbReference>
<evidence type="ECO:0000256" key="1">
    <source>
        <dbReference type="SAM" id="MobiDB-lite"/>
    </source>
</evidence>
<evidence type="ECO:0000313" key="2">
    <source>
        <dbReference type="EMBL" id="KAA9014241.1"/>
    </source>
</evidence>
<dbReference type="Proteomes" id="UP000326364">
    <property type="component" value="Unassembled WGS sequence"/>
</dbReference>
<sequence length="65" mass="7001">MATRPDHNPDGLPPPDRIEPQSPDELPVPITPDETPMTQPDEISPVGPDYDQPDSAPAELPPPPD</sequence>
<name>A0A5J5HZ14_9SPHN</name>
<evidence type="ECO:0000313" key="4">
    <source>
        <dbReference type="Proteomes" id="UP000325933"/>
    </source>
</evidence>
<evidence type="ECO:0000313" key="5">
    <source>
        <dbReference type="Proteomes" id="UP000326364"/>
    </source>
</evidence>
<feature type="region of interest" description="Disordered" evidence="1">
    <location>
        <begin position="1"/>
        <end position="65"/>
    </location>
</feature>
<dbReference type="EMBL" id="VYQA01000013">
    <property type="protein sequence ID" value="KAA9027330.1"/>
    <property type="molecule type" value="Genomic_DNA"/>
</dbReference>
<evidence type="ECO:0000313" key="3">
    <source>
        <dbReference type="EMBL" id="KAA9027330.1"/>
    </source>
</evidence>
<accession>A0A5J5HZ14</accession>
<dbReference type="RefSeq" id="WP_150426461.1">
    <property type="nucleotide sequence ID" value="NZ_VYQA01000013.1"/>
</dbReference>
<dbReference type="AlphaFoldDB" id="A0A5J5HZ14"/>
<keyword evidence="5" id="KW-1185">Reference proteome</keyword>
<protein>
    <submittedName>
        <fullName evidence="3">Uncharacterized protein</fullName>
    </submittedName>
</protein>
<gene>
    <name evidence="3" type="ORF">F4U95_16510</name>
    <name evidence="2" type="ORF">F4U96_16385</name>
</gene>
<organism evidence="3 4">
    <name type="scientific">Sphingobium limneticum</name>
    <dbReference type="NCBI Taxonomy" id="1007511"/>
    <lineage>
        <taxon>Bacteria</taxon>
        <taxon>Pseudomonadati</taxon>
        <taxon>Pseudomonadota</taxon>
        <taxon>Alphaproteobacteria</taxon>
        <taxon>Sphingomonadales</taxon>
        <taxon>Sphingomonadaceae</taxon>
        <taxon>Sphingobium</taxon>
    </lineage>
</organism>